<protein>
    <submittedName>
        <fullName evidence="3">Uncharacterized protein</fullName>
    </submittedName>
</protein>
<feature type="compositionally biased region" description="Polar residues" evidence="1">
    <location>
        <begin position="190"/>
        <end position="204"/>
    </location>
</feature>
<sequence>MPASEHAQPGDLGVADAPSAESAEDLAAFGPVAFAADDEAPPQRRPHTVLVLACGALGFALLAAVVVLLFVSDGPEDPVSPAGLGDDPAAAPAGDGVFPADLEGEWQGTLERVDGSTFEVTVSIEPGAAQAAVAHGECTGVLTAERDVVGTVSAAADISQGPAECHYAGSADLSREGSGLRLYLNGGEDPSTSASMSSGSLNRG</sequence>
<evidence type="ECO:0000313" key="4">
    <source>
        <dbReference type="Proteomes" id="UP000237846"/>
    </source>
</evidence>
<keyword evidence="2" id="KW-0812">Transmembrane</keyword>
<feature type="transmembrane region" description="Helical" evidence="2">
    <location>
        <begin position="49"/>
        <end position="71"/>
    </location>
</feature>
<keyword evidence="2" id="KW-0472">Membrane</keyword>
<keyword evidence="4" id="KW-1185">Reference proteome</keyword>
<dbReference type="Proteomes" id="UP000237846">
    <property type="component" value="Unassembled WGS sequence"/>
</dbReference>
<reference evidence="3 4" key="1">
    <citation type="submission" date="2018-03" db="EMBL/GenBank/DDBJ databases">
        <title>Genomic Encyclopedia of Archaeal and Bacterial Type Strains, Phase II (KMG-II): from individual species to whole genera.</title>
        <authorList>
            <person name="Goeker M."/>
        </authorList>
    </citation>
    <scope>NUCLEOTIDE SEQUENCE [LARGE SCALE GENOMIC DNA]</scope>
    <source>
        <strain evidence="3 4">DSM 45601</strain>
    </source>
</reference>
<dbReference type="AlphaFoldDB" id="A0A2T0QC65"/>
<feature type="region of interest" description="Disordered" evidence="1">
    <location>
        <begin position="1"/>
        <end position="23"/>
    </location>
</feature>
<dbReference type="EMBL" id="PVZC01000001">
    <property type="protein sequence ID" value="PRY01502.1"/>
    <property type="molecule type" value="Genomic_DNA"/>
</dbReference>
<name>A0A2T0QC65_9ACTN</name>
<gene>
    <name evidence="3" type="ORF">CLV72_10184</name>
</gene>
<dbReference type="RefSeq" id="WP_146159298.1">
    <property type="nucleotide sequence ID" value="NZ_PVZC01000001.1"/>
</dbReference>
<proteinExistence type="predicted"/>
<comment type="caution">
    <text evidence="3">The sequence shown here is derived from an EMBL/GenBank/DDBJ whole genome shotgun (WGS) entry which is preliminary data.</text>
</comment>
<feature type="region of interest" description="Disordered" evidence="1">
    <location>
        <begin position="180"/>
        <end position="204"/>
    </location>
</feature>
<evidence type="ECO:0000256" key="1">
    <source>
        <dbReference type="SAM" id="MobiDB-lite"/>
    </source>
</evidence>
<evidence type="ECO:0000313" key="3">
    <source>
        <dbReference type="EMBL" id="PRY01502.1"/>
    </source>
</evidence>
<evidence type="ECO:0000256" key="2">
    <source>
        <dbReference type="SAM" id="Phobius"/>
    </source>
</evidence>
<keyword evidence="2" id="KW-1133">Transmembrane helix</keyword>
<organism evidence="3 4">
    <name type="scientific">Allonocardiopsis opalescens</name>
    <dbReference type="NCBI Taxonomy" id="1144618"/>
    <lineage>
        <taxon>Bacteria</taxon>
        <taxon>Bacillati</taxon>
        <taxon>Actinomycetota</taxon>
        <taxon>Actinomycetes</taxon>
        <taxon>Streptosporangiales</taxon>
        <taxon>Allonocardiopsis</taxon>
    </lineage>
</organism>
<accession>A0A2T0QC65</accession>